<gene>
    <name evidence="5" type="ORF">AYM40_22880</name>
</gene>
<dbReference type="SMART" id="SM00364">
    <property type="entry name" value="LRR_BAC"/>
    <property type="match status" value="4"/>
</dbReference>
<dbReference type="InterPro" id="IPR003591">
    <property type="entry name" value="Leu-rich_rpt_typical-subtyp"/>
</dbReference>
<keyword evidence="3" id="KW-0547">Nucleotide-binding</keyword>
<proteinExistence type="predicted"/>
<dbReference type="RefSeq" id="WP_063498535.1">
    <property type="nucleotide sequence ID" value="NZ_CP014579.1"/>
</dbReference>
<organism evidence="5 6">
    <name type="scientific">Paraburkholderia phytofirmans OLGA172</name>
    <dbReference type="NCBI Taxonomy" id="1417228"/>
    <lineage>
        <taxon>Bacteria</taxon>
        <taxon>Pseudomonadati</taxon>
        <taxon>Pseudomonadota</taxon>
        <taxon>Betaproteobacteria</taxon>
        <taxon>Burkholderiales</taxon>
        <taxon>Burkholderiaceae</taxon>
        <taxon>Paraburkholderia</taxon>
    </lineage>
</organism>
<dbReference type="InterPro" id="IPR017441">
    <property type="entry name" value="Protein_kinase_ATP_BS"/>
</dbReference>
<dbReference type="InterPro" id="IPR000719">
    <property type="entry name" value="Prot_kinase_dom"/>
</dbReference>
<evidence type="ECO:0000259" key="4">
    <source>
        <dbReference type="PROSITE" id="PS50011"/>
    </source>
</evidence>
<evidence type="ECO:0000256" key="1">
    <source>
        <dbReference type="ARBA" id="ARBA00022614"/>
    </source>
</evidence>
<dbReference type="OrthoDB" id="8532199at2"/>
<dbReference type="PANTHER" id="PTHR48051">
    <property type="match status" value="1"/>
</dbReference>
<keyword evidence="5" id="KW-0808">Transferase</keyword>
<keyword evidence="3" id="KW-0067">ATP-binding</keyword>
<dbReference type="InterPro" id="IPR001245">
    <property type="entry name" value="Ser-Thr/Tyr_kinase_cat_dom"/>
</dbReference>
<evidence type="ECO:0000313" key="5">
    <source>
        <dbReference type="EMBL" id="ANB75249.1"/>
    </source>
</evidence>
<evidence type="ECO:0000256" key="2">
    <source>
        <dbReference type="ARBA" id="ARBA00022737"/>
    </source>
</evidence>
<keyword evidence="6" id="KW-1185">Reference proteome</keyword>
<dbReference type="InterPro" id="IPR032675">
    <property type="entry name" value="LRR_dom_sf"/>
</dbReference>
<dbReference type="KEGG" id="buz:AYM40_22880"/>
<accession>A0A160FQQ2</accession>
<dbReference type="Pfam" id="PF07714">
    <property type="entry name" value="PK_Tyr_Ser-Thr"/>
    <property type="match status" value="1"/>
</dbReference>
<keyword evidence="5" id="KW-0418">Kinase</keyword>
<protein>
    <submittedName>
        <fullName evidence="5">Protein kinase</fullName>
    </submittedName>
</protein>
<keyword evidence="1" id="KW-0433">Leucine-rich repeat</keyword>
<feature type="domain" description="Protein kinase" evidence="4">
    <location>
        <begin position="208"/>
        <end position="456"/>
    </location>
</feature>
<dbReference type="Gene3D" id="3.80.10.10">
    <property type="entry name" value="Ribonuclease Inhibitor"/>
    <property type="match status" value="2"/>
</dbReference>
<dbReference type="PROSITE" id="PS50011">
    <property type="entry name" value="PROTEIN_KINASE_DOM"/>
    <property type="match status" value="1"/>
</dbReference>
<dbReference type="STRING" id="1804984.AYM40_22880"/>
<dbReference type="PANTHER" id="PTHR48051:SF1">
    <property type="entry name" value="RAS SUPPRESSOR PROTEIN 1"/>
    <property type="match status" value="1"/>
</dbReference>
<dbReference type="Pfam" id="PF13855">
    <property type="entry name" value="LRR_8"/>
    <property type="match status" value="1"/>
</dbReference>
<feature type="binding site" evidence="3">
    <location>
        <position position="241"/>
    </location>
    <ligand>
        <name>ATP</name>
        <dbReference type="ChEBI" id="CHEBI:30616"/>
    </ligand>
</feature>
<dbReference type="Proteomes" id="UP000076852">
    <property type="component" value="Chromosome 2"/>
</dbReference>
<dbReference type="Pfam" id="PF00560">
    <property type="entry name" value="LRR_1"/>
    <property type="match status" value="1"/>
</dbReference>
<name>A0A160FQQ2_9BURK</name>
<keyword evidence="2" id="KW-0677">Repeat</keyword>
<dbReference type="Gene3D" id="3.30.200.20">
    <property type="entry name" value="Phosphorylase Kinase, domain 1"/>
    <property type="match status" value="1"/>
</dbReference>
<reference evidence="5 6" key="1">
    <citation type="journal article" date="2016" name="Gene">
        <title>PacBio SMRT assembly of a complex multi-replicon genome reveals chlorocatechol degradative operon in a region of genome plasticity.</title>
        <authorList>
            <person name="Ricker N."/>
            <person name="Shen S.Y."/>
            <person name="Goordial J."/>
            <person name="Jin S."/>
            <person name="Fulthorpe R.R."/>
        </authorList>
    </citation>
    <scope>NUCLEOTIDE SEQUENCE [LARGE SCALE GENOMIC DNA]</scope>
    <source>
        <strain evidence="5 6">OLGA172</strain>
    </source>
</reference>
<dbReference type="SMART" id="SM00369">
    <property type="entry name" value="LRR_TYP"/>
    <property type="match status" value="5"/>
</dbReference>
<dbReference type="SUPFAM" id="SSF52058">
    <property type="entry name" value="L domain-like"/>
    <property type="match status" value="1"/>
</dbReference>
<dbReference type="GO" id="GO:0004672">
    <property type="term" value="F:protein kinase activity"/>
    <property type="evidence" value="ECO:0007669"/>
    <property type="project" value="InterPro"/>
</dbReference>
<evidence type="ECO:0000313" key="6">
    <source>
        <dbReference type="Proteomes" id="UP000076852"/>
    </source>
</evidence>
<evidence type="ECO:0000256" key="3">
    <source>
        <dbReference type="PROSITE-ProRule" id="PRU10141"/>
    </source>
</evidence>
<dbReference type="InterPro" id="IPR001611">
    <property type="entry name" value="Leu-rich_rpt"/>
</dbReference>
<dbReference type="InterPro" id="IPR050216">
    <property type="entry name" value="LRR_domain-containing"/>
</dbReference>
<dbReference type="PROSITE" id="PS51450">
    <property type="entry name" value="LRR"/>
    <property type="match status" value="1"/>
</dbReference>
<dbReference type="GO" id="GO:0005737">
    <property type="term" value="C:cytoplasm"/>
    <property type="evidence" value="ECO:0007669"/>
    <property type="project" value="TreeGrafter"/>
</dbReference>
<dbReference type="PROSITE" id="PS00107">
    <property type="entry name" value="PROTEIN_KINASE_ATP"/>
    <property type="match status" value="1"/>
</dbReference>
<sequence>MTTTLEQLRAGQLAGTRRLKLACGLSEFPREIFDLADTLEILDLSGNALSTLPDDLPRLSKLRIIFAADNSFTELPEVLGQCSQLSMVGFKANRIREVSGQALPPLLRWLILTDNEIEALPPEIGACTQLQKLMLAGNRLHTLPEELAACSRLELVRLAANQLSGLPAWLLRLPRLSWLAYAGNPFSEALETAALTDTPIGDIRWDALKLDAQLGEGASGVIYRAALVPRHNDASRPVAVKLFKGAVTSDGLPDCEMAACIHTGDHPNLIPVVGKVKDHPAGAHGLVMELIDPQFTNLAGPPSLESCTRDIYGASMRFDLASALRIAYGIASAACHLHRQGVMHGDLYAHNILHGGQGRALLGDFGAASFYAADDRDLSAALQRLEVRAYGCLLEELIDRCDWLDADADLAAKLVALKENCLSEDIGSRPLFDKITSVLRQLTGAGDRDAAAWAAI</sequence>
<dbReference type="SUPFAM" id="SSF56112">
    <property type="entry name" value="Protein kinase-like (PK-like)"/>
    <property type="match status" value="1"/>
</dbReference>
<dbReference type="AlphaFoldDB" id="A0A160FQQ2"/>
<dbReference type="InterPro" id="IPR011009">
    <property type="entry name" value="Kinase-like_dom_sf"/>
</dbReference>
<dbReference type="EMBL" id="CP014579">
    <property type="protein sequence ID" value="ANB75249.1"/>
    <property type="molecule type" value="Genomic_DNA"/>
</dbReference>
<dbReference type="Gene3D" id="1.10.510.10">
    <property type="entry name" value="Transferase(Phosphotransferase) domain 1"/>
    <property type="match status" value="1"/>
</dbReference>
<dbReference type="GO" id="GO:0005524">
    <property type="term" value="F:ATP binding"/>
    <property type="evidence" value="ECO:0007669"/>
    <property type="project" value="UniProtKB-UniRule"/>
</dbReference>